<dbReference type="PANTHER" id="PTHR32494">
    <property type="entry name" value="ALLANTOATE DEIMINASE-RELATED"/>
    <property type="match status" value="1"/>
</dbReference>
<name>A0A1D8N3H0_YARLL</name>
<dbReference type="Gene3D" id="3.40.630.10">
    <property type="entry name" value="Zn peptidases"/>
    <property type="match status" value="1"/>
</dbReference>
<dbReference type="NCBIfam" id="NF006771">
    <property type="entry name" value="PRK09290.1-5"/>
    <property type="match status" value="1"/>
</dbReference>
<dbReference type="VEuPathDB" id="FungiDB:YALI0_A02607g"/>
<gene>
    <name evidence="4" type="ORF">YALI1_A03116g</name>
</gene>
<dbReference type="eggNOG" id="ENOG502QPR4">
    <property type="taxonomic scope" value="Eukaryota"/>
</dbReference>
<dbReference type="PIRSF" id="PIRSF001235">
    <property type="entry name" value="Amidase_carbamoylase"/>
    <property type="match status" value="1"/>
</dbReference>
<dbReference type="GO" id="GO:0016813">
    <property type="term" value="F:hydrolase activity, acting on carbon-nitrogen (but not peptide) bonds, in linear amidines"/>
    <property type="evidence" value="ECO:0007669"/>
    <property type="project" value="InterPro"/>
</dbReference>
<dbReference type="Pfam" id="PF01546">
    <property type="entry name" value="Peptidase_M20"/>
    <property type="match status" value="1"/>
</dbReference>
<dbReference type="Proteomes" id="UP000182444">
    <property type="component" value="Chromosome 1A"/>
</dbReference>
<reference evidence="4 5" key="1">
    <citation type="journal article" date="2016" name="PLoS ONE">
        <title>Sequence Assembly of Yarrowia lipolytica Strain W29/CLIB89 Shows Transposable Element Diversity.</title>
        <authorList>
            <person name="Magnan C."/>
            <person name="Yu J."/>
            <person name="Chang I."/>
            <person name="Jahn E."/>
            <person name="Kanomata Y."/>
            <person name="Wu J."/>
            <person name="Zeller M."/>
            <person name="Oakes M."/>
            <person name="Baldi P."/>
            <person name="Sandmeyer S."/>
        </authorList>
    </citation>
    <scope>NUCLEOTIDE SEQUENCE [LARGE SCALE GENOMIC DNA]</scope>
    <source>
        <strain evidence="5">CLIB89(W29)</strain>
    </source>
</reference>
<dbReference type="InterPro" id="IPR010158">
    <property type="entry name" value="Amidase_Cbmase"/>
</dbReference>
<evidence type="ECO:0000259" key="3">
    <source>
        <dbReference type="Pfam" id="PF07687"/>
    </source>
</evidence>
<evidence type="ECO:0000313" key="4">
    <source>
        <dbReference type="EMBL" id="AOW00186.1"/>
    </source>
</evidence>
<dbReference type="NCBIfam" id="NF006769">
    <property type="entry name" value="PRK09290.1-3"/>
    <property type="match status" value="1"/>
</dbReference>
<dbReference type="KEGG" id="yli:2906436"/>
<dbReference type="InterPro" id="IPR011650">
    <property type="entry name" value="Peptidase_M20_dimer"/>
</dbReference>
<dbReference type="NCBIfam" id="TIGR01879">
    <property type="entry name" value="hydantase"/>
    <property type="match status" value="1"/>
</dbReference>
<keyword evidence="2" id="KW-0378">Hydrolase</keyword>
<evidence type="ECO:0000256" key="1">
    <source>
        <dbReference type="ARBA" id="ARBA00006247"/>
    </source>
</evidence>
<sequence>MDGTVQAQTYLQAQTNGQRYWDSIHESCQWGATDDGGMNRLTLNDDDKQVRLWFIAEAEALGCKVTVDSMGNIFAVRPGKNNDIPPIGMGSHLDTQPRGGRYDGIAGVIAGLEVIRALHEADHTTYAPIAVIDWTNEEGARFPKAMVSSGVWAGKIPQEHAYDLRDVNEPDTKFVTELERIGFKGTTPASYKDLPLSAHFELHIEQGPILEAEEKDVGIVKGIQGMRWYDAEVIGREAHTGTTPMNRRCDALVAAAAMIQAIEETAVSLGGLGTVGIINSLPQSTNTIPGEVNFSIDLRHTDESKVDELEKAVFDKLEEIAKKRDVTFTHSMKWTSPALHFDPECQKALELSAKHEKMSYRRLQSGAGHDSGYTSYVCPTAMLFIPCRDGISHNPAEYSTQEQCSKGASVLLGGILRYDDMLAEKNGR</sequence>
<dbReference type="VEuPathDB" id="FungiDB:YALI1_A03116g"/>
<accession>A0A1D8N3H0</accession>
<dbReference type="EMBL" id="CP017553">
    <property type="protein sequence ID" value="AOW00186.1"/>
    <property type="molecule type" value="Genomic_DNA"/>
</dbReference>
<dbReference type="Gene3D" id="3.30.70.360">
    <property type="match status" value="1"/>
</dbReference>
<dbReference type="CDD" id="cd03884">
    <property type="entry name" value="M20_bAS"/>
    <property type="match status" value="1"/>
</dbReference>
<dbReference type="AlphaFoldDB" id="A0A1D8N3H0"/>
<proteinExistence type="inferred from homology"/>
<dbReference type="Pfam" id="PF07687">
    <property type="entry name" value="M20_dimer"/>
    <property type="match status" value="1"/>
</dbReference>
<dbReference type="InterPro" id="IPR002933">
    <property type="entry name" value="Peptidase_M20"/>
</dbReference>
<dbReference type="RefSeq" id="XP_499699.2">
    <property type="nucleotide sequence ID" value="XM_499699.3"/>
</dbReference>
<dbReference type="SUPFAM" id="SSF55031">
    <property type="entry name" value="Bacterial exopeptidase dimerisation domain"/>
    <property type="match status" value="1"/>
</dbReference>
<evidence type="ECO:0000313" key="5">
    <source>
        <dbReference type="Proteomes" id="UP000182444"/>
    </source>
</evidence>
<dbReference type="PANTHER" id="PTHR32494:SF5">
    <property type="entry name" value="ALLANTOATE AMIDOHYDROLASE"/>
    <property type="match status" value="1"/>
</dbReference>
<comment type="similarity">
    <text evidence="1">Belongs to the peptidase M20A family.</text>
</comment>
<dbReference type="InterPro" id="IPR036264">
    <property type="entry name" value="Bact_exopeptidase_dim_dom"/>
</dbReference>
<organism evidence="4 5">
    <name type="scientific">Yarrowia lipolytica</name>
    <name type="common">Candida lipolytica</name>
    <dbReference type="NCBI Taxonomy" id="4952"/>
    <lineage>
        <taxon>Eukaryota</taxon>
        <taxon>Fungi</taxon>
        <taxon>Dikarya</taxon>
        <taxon>Ascomycota</taxon>
        <taxon>Saccharomycotina</taxon>
        <taxon>Dipodascomycetes</taxon>
        <taxon>Dipodascales</taxon>
        <taxon>Dipodascales incertae sedis</taxon>
        <taxon>Yarrowia</taxon>
    </lineage>
</organism>
<dbReference type="GeneID" id="2906436"/>
<evidence type="ECO:0000256" key="2">
    <source>
        <dbReference type="ARBA" id="ARBA00022801"/>
    </source>
</evidence>
<protein>
    <recommendedName>
        <fullName evidence="3">Peptidase M20 dimerisation domain-containing protein</fullName>
    </recommendedName>
</protein>
<feature type="domain" description="Peptidase M20 dimerisation" evidence="3">
    <location>
        <begin position="223"/>
        <end position="323"/>
    </location>
</feature>
<dbReference type="SUPFAM" id="SSF53187">
    <property type="entry name" value="Zn-dependent exopeptidases"/>
    <property type="match status" value="1"/>
</dbReference>